<name>A0A432Y3U1_9GAMM</name>
<gene>
    <name evidence="2" type="ORF">CWI70_02220</name>
</gene>
<dbReference type="EMBL" id="PIPX01000001">
    <property type="protein sequence ID" value="RUO55623.1"/>
    <property type="molecule type" value="Genomic_DNA"/>
</dbReference>
<dbReference type="OrthoDB" id="3239593at2"/>
<dbReference type="PIRSF" id="PIRSF029172">
    <property type="entry name" value="UCP029172_ABC_sbc_YnjB"/>
    <property type="match status" value="1"/>
</dbReference>
<evidence type="ECO:0000313" key="3">
    <source>
        <dbReference type="Proteomes" id="UP000287649"/>
    </source>
</evidence>
<proteinExistence type="predicted"/>
<dbReference type="InterPro" id="IPR006059">
    <property type="entry name" value="SBP"/>
</dbReference>
<dbReference type="InterPro" id="IPR027020">
    <property type="entry name" value="YnjB"/>
</dbReference>
<dbReference type="AlphaFoldDB" id="A0A432Y3U1"/>
<organism evidence="2 3">
    <name type="scientific">Pseudidiomarina homiensis</name>
    <dbReference type="NCBI Taxonomy" id="364198"/>
    <lineage>
        <taxon>Bacteria</taxon>
        <taxon>Pseudomonadati</taxon>
        <taxon>Pseudomonadota</taxon>
        <taxon>Gammaproteobacteria</taxon>
        <taxon>Alteromonadales</taxon>
        <taxon>Idiomarinaceae</taxon>
        <taxon>Pseudidiomarina</taxon>
    </lineage>
</organism>
<evidence type="ECO:0000313" key="2">
    <source>
        <dbReference type="EMBL" id="RUO55623.1"/>
    </source>
</evidence>
<dbReference type="RefSeq" id="WP_126770167.1">
    <property type="nucleotide sequence ID" value="NZ_PIPX01000001.1"/>
</dbReference>
<dbReference type="SUPFAM" id="SSF53850">
    <property type="entry name" value="Periplasmic binding protein-like II"/>
    <property type="match status" value="1"/>
</dbReference>
<accession>A0A432Y3U1</accession>
<keyword evidence="3" id="KW-1185">Reference proteome</keyword>
<evidence type="ECO:0000256" key="1">
    <source>
        <dbReference type="SAM" id="SignalP"/>
    </source>
</evidence>
<sequence length="377" mass="42004">MKRIKLLAALLSIVLATLMSSTVSAQDRSQPTSVRFYAWAGSAEVNAYIQWASRELAESHAITLQHVKVADISEAVALVLANSAGESDAVDLLWINGENFAALKDADRLVGGLEDKVPNSRLIRRDLDWHVDFGTAVEGFELPWGIAQLQLIMHTKHVAPAQTVVTPQALLELAKRSPGRFSYPKPPSFHGTSWLKALAFQLTDDPAMLTQPAEPATIDTVLKPLWGYLDRLHPYLWHQGTEFPISAGRQRQLFNQGVLDNSVTFNPNEVRALQLQNKLAPDARSLSIGERALTNFHYLAIPRASRRQQAALEVINFLLSPRAQARKADPQGWADPSVIRLPQRDLDSPDPLVASHPEPHVSWNAVLERQWLARYQR</sequence>
<dbReference type="Gene3D" id="3.40.190.10">
    <property type="entry name" value="Periplasmic binding protein-like II"/>
    <property type="match status" value="2"/>
</dbReference>
<protein>
    <submittedName>
        <fullName evidence="2">ABC transporter substrate-binding protein</fullName>
    </submittedName>
</protein>
<feature type="chain" id="PRO_5019184896" evidence="1">
    <location>
        <begin position="26"/>
        <end position="377"/>
    </location>
</feature>
<dbReference type="Pfam" id="PF13416">
    <property type="entry name" value="SBP_bac_8"/>
    <property type="match status" value="1"/>
</dbReference>
<reference evidence="3" key="1">
    <citation type="journal article" date="2018" name="Front. Microbiol.">
        <title>Genome-Based Analysis Reveals the Taxonomy and Diversity of the Family Idiomarinaceae.</title>
        <authorList>
            <person name="Liu Y."/>
            <person name="Lai Q."/>
            <person name="Shao Z."/>
        </authorList>
    </citation>
    <scope>NUCLEOTIDE SEQUENCE [LARGE SCALE GENOMIC DNA]</scope>
    <source>
        <strain evidence="3">PO-M2</strain>
    </source>
</reference>
<comment type="caution">
    <text evidence="2">The sequence shown here is derived from an EMBL/GenBank/DDBJ whole genome shotgun (WGS) entry which is preliminary data.</text>
</comment>
<dbReference type="PANTHER" id="PTHR42779">
    <property type="entry name" value="PROTEIN YNJB"/>
    <property type="match status" value="1"/>
</dbReference>
<dbReference type="NCBIfam" id="NF008633">
    <property type="entry name" value="PRK11622.1"/>
    <property type="match status" value="1"/>
</dbReference>
<feature type="signal peptide" evidence="1">
    <location>
        <begin position="1"/>
        <end position="25"/>
    </location>
</feature>
<dbReference type="PANTHER" id="PTHR42779:SF1">
    <property type="entry name" value="PROTEIN YNJB"/>
    <property type="match status" value="1"/>
</dbReference>
<dbReference type="Proteomes" id="UP000287649">
    <property type="component" value="Unassembled WGS sequence"/>
</dbReference>
<keyword evidence="1" id="KW-0732">Signal</keyword>